<name>A0A078AZP2_STYLE</name>
<feature type="transmembrane region" description="Helical" evidence="2">
    <location>
        <begin position="124"/>
        <end position="144"/>
    </location>
</feature>
<evidence type="ECO:0008006" key="5">
    <source>
        <dbReference type="Google" id="ProtNLM"/>
    </source>
</evidence>
<feature type="region of interest" description="Disordered" evidence="1">
    <location>
        <begin position="308"/>
        <end position="349"/>
    </location>
</feature>
<feature type="transmembrane region" description="Helical" evidence="2">
    <location>
        <begin position="220"/>
        <end position="239"/>
    </location>
</feature>
<proteinExistence type="predicted"/>
<feature type="transmembrane region" description="Helical" evidence="2">
    <location>
        <begin position="72"/>
        <end position="92"/>
    </location>
</feature>
<evidence type="ECO:0000256" key="1">
    <source>
        <dbReference type="SAM" id="MobiDB-lite"/>
    </source>
</evidence>
<feature type="transmembrane region" description="Helical" evidence="2">
    <location>
        <begin position="197"/>
        <end position="213"/>
    </location>
</feature>
<feature type="compositionally biased region" description="Polar residues" evidence="1">
    <location>
        <begin position="1"/>
        <end position="32"/>
    </location>
</feature>
<evidence type="ECO:0000256" key="2">
    <source>
        <dbReference type="SAM" id="Phobius"/>
    </source>
</evidence>
<feature type="transmembrane region" description="Helical" evidence="2">
    <location>
        <begin position="156"/>
        <end position="177"/>
    </location>
</feature>
<evidence type="ECO:0000313" key="4">
    <source>
        <dbReference type="Proteomes" id="UP000039865"/>
    </source>
</evidence>
<dbReference type="InParanoid" id="A0A078AZP2"/>
<organism evidence="3 4">
    <name type="scientific">Stylonychia lemnae</name>
    <name type="common">Ciliate</name>
    <dbReference type="NCBI Taxonomy" id="5949"/>
    <lineage>
        <taxon>Eukaryota</taxon>
        <taxon>Sar</taxon>
        <taxon>Alveolata</taxon>
        <taxon>Ciliophora</taxon>
        <taxon>Intramacronucleata</taxon>
        <taxon>Spirotrichea</taxon>
        <taxon>Stichotrichia</taxon>
        <taxon>Sporadotrichida</taxon>
        <taxon>Oxytrichidae</taxon>
        <taxon>Stylonychinae</taxon>
        <taxon>Stylonychia</taxon>
    </lineage>
</organism>
<dbReference type="Proteomes" id="UP000039865">
    <property type="component" value="Unassembled WGS sequence"/>
</dbReference>
<feature type="compositionally biased region" description="Polar residues" evidence="1">
    <location>
        <begin position="336"/>
        <end position="349"/>
    </location>
</feature>
<gene>
    <name evidence="3" type="primary">Contig14907.g732</name>
    <name evidence="3" type="ORF">STYLEM_16779</name>
</gene>
<dbReference type="EMBL" id="CCKQ01015823">
    <property type="protein sequence ID" value="CDW87669.1"/>
    <property type="molecule type" value="Genomic_DNA"/>
</dbReference>
<protein>
    <recommendedName>
        <fullName evidence="5">Sphingomyelin synthase-like domain-containing protein</fullName>
    </recommendedName>
</protein>
<sequence length="349" mass="40611">MTSLNRSPRISASQDVRSQSSTNYGHSNNNYAINRESIDRNSTQDGDELPINEINPQRFTERSERLQKIVKVILGITVFGILVSVTLFPSLMPQEKVECLEDNFLKWTSSANEFFKENNTLKRVILIILGLMMDGLLLTQLYIFSIYGKTWRFPIAVSFIYGLRFLTASLFQMAYPVGYIWEFPGMYSLSIRYGNQNDFYFCVYMALIMIHFCEFHANQYYKLASLSVFVMATLFLMLIFTRGHYFIDVFCAVIFGHYFFNMAERLSYLVDSKLLGIPFHKRFPNFPKNCWYCKYPINQWININEQQSQSQNSTRDSGKKSVNTSSTQEKEFSYAQLKNKNAHLGSNQP</sequence>
<feature type="transmembrane region" description="Helical" evidence="2">
    <location>
        <begin position="245"/>
        <end position="263"/>
    </location>
</feature>
<reference evidence="3 4" key="1">
    <citation type="submission" date="2014-06" db="EMBL/GenBank/DDBJ databases">
        <authorList>
            <person name="Swart Estienne"/>
        </authorList>
    </citation>
    <scope>NUCLEOTIDE SEQUENCE [LARGE SCALE GENOMIC DNA]</scope>
    <source>
        <strain evidence="3 4">130c</strain>
    </source>
</reference>
<keyword evidence="2" id="KW-1133">Transmembrane helix</keyword>
<dbReference type="OrthoDB" id="312410at2759"/>
<keyword evidence="4" id="KW-1185">Reference proteome</keyword>
<dbReference type="AlphaFoldDB" id="A0A078AZP2"/>
<keyword evidence="2" id="KW-0812">Transmembrane</keyword>
<keyword evidence="2" id="KW-0472">Membrane</keyword>
<feature type="region of interest" description="Disordered" evidence="1">
    <location>
        <begin position="1"/>
        <end position="35"/>
    </location>
</feature>
<evidence type="ECO:0000313" key="3">
    <source>
        <dbReference type="EMBL" id="CDW87669.1"/>
    </source>
</evidence>
<accession>A0A078AZP2</accession>
<dbReference type="OMA" id="WININEQ"/>